<gene>
    <name evidence="2" type="ORF">SPSK_04687</name>
</gene>
<evidence type="ECO:0000313" key="3">
    <source>
        <dbReference type="Proteomes" id="UP000033710"/>
    </source>
</evidence>
<dbReference type="RefSeq" id="XP_016585934.1">
    <property type="nucleotide sequence ID" value="XM_016731487.1"/>
</dbReference>
<reference evidence="2 3" key="2">
    <citation type="journal article" date="2015" name="Eukaryot. Cell">
        <title>Asexual propagation of a virulent clone complex in a human and feline outbreak of sporotrichosis.</title>
        <authorList>
            <person name="Teixeira Mde M."/>
            <person name="Rodrigues A.M."/>
            <person name="Tsui C.K."/>
            <person name="de Almeida L.G."/>
            <person name="Van Diepeningen A.D."/>
            <person name="van den Ende B.G."/>
            <person name="Fernandes G.F."/>
            <person name="Kano R."/>
            <person name="Hamelin R.C."/>
            <person name="Lopes-Bezerra L.M."/>
            <person name="Vasconcelos A.T."/>
            <person name="de Hoog S."/>
            <person name="de Camargo Z.P."/>
            <person name="Felipe M.S."/>
        </authorList>
    </citation>
    <scope>NUCLEOTIDE SEQUENCE [LARGE SCALE GENOMIC DNA]</scope>
    <source>
        <strain evidence="2 3">1099-18</strain>
    </source>
</reference>
<proteinExistence type="predicted"/>
<dbReference type="GeneID" id="27666764"/>
<dbReference type="Proteomes" id="UP000033710">
    <property type="component" value="Unassembled WGS sequence"/>
</dbReference>
<evidence type="ECO:0000256" key="1">
    <source>
        <dbReference type="SAM" id="MobiDB-lite"/>
    </source>
</evidence>
<dbReference type="AlphaFoldDB" id="A0A0F2M0L6"/>
<dbReference type="EMBL" id="AXCR01000010">
    <property type="protein sequence ID" value="KJR83258.1"/>
    <property type="molecule type" value="Genomic_DNA"/>
</dbReference>
<comment type="caution">
    <text evidence="2">The sequence shown here is derived from an EMBL/GenBank/DDBJ whole genome shotgun (WGS) entry which is preliminary data.</text>
</comment>
<dbReference type="KEGG" id="ssck:SPSK_04687"/>
<protein>
    <submittedName>
        <fullName evidence="2">Uncharacterized protein</fullName>
    </submittedName>
</protein>
<reference evidence="2 3" key="1">
    <citation type="journal article" date="2014" name="BMC Genomics">
        <title>Comparative genomics of the major fungal agents of human and animal Sporotrichosis: Sporothrix schenckii and Sporothrix brasiliensis.</title>
        <authorList>
            <person name="Teixeira M.M."/>
            <person name="de Almeida L.G."/>
            <person name="Kubitschek-Barreira P."/>
            <person name="Alves F.L."/>
            <person name="Kioshima E.S."/>
            <person name="Abadio A.K."/>
            <person name="Fernandes L."/>
            <person name="Derengowski L.S."/>
            <person name="Ferreira K.S."/>
            <person name="Souza R.C."/>
            <person name="Ruiz J.C."/>
            <person name="de Andrade N.C."/>
            <person name="Paes H.C."/>
            <person name="Nicola A.M."/>
            <person name="Albuquerque P."/>
            <person name="Gerber A.L."/>
            <person name="Martins V.P."/>
            <person name="Peconick L.D."/>
            <person name="Neto A.V."/>
            <person name="Chaucanez C.B."/>
            <person name="Silva P.A."/>
            <person name="Cunha O.L."/>
            <person name="de Oliveira F.F."/>
            <person name="dos Santos T.C."/>
            <person name="Barros A.L."/>
            <person name="Soares M.A."/>
            <person name="de Oliveira L.M."/>
            <person name="Marini M.M."/>
            <person name="Villalobos-Duno H."/>
            <person name="Cunha M.M."/>
            <person name="de Hoog S."/>
            <person name="da Silveira J.F."/>
            <person name="Henrissat B."/>
            <person name="Nino-Vega G.A."/>
            <person name="Cisalpino P.S."/>
            <person name="Mora-Montes H.M."/>
            <person name="Almeida S.R."/>
            <person name="Stajich J.E."/>
            <person name="Lopes-Bezerra L.M."/>
            <person name="Vasconcelos A.T."/>
            <person name="Felipe M.S."/>
        </authorList>
    </citation>
    <scope>NUCLEOTIDE SEQUENCE [LARGE SCALE GENOMIC DNA]</scope>
    <source>
        <strain evidence="2 3">1099-18</strain>
    </source>
</reference>
<feature type="compositionally biased region" description="Polar residues" evidence="1">
    <location>
        <begin position="84"/>
        <end position="96"/>
    </location>
</feature>
<feature type="region of interest" description="Disordered" evidence="1">
    <location>
        <begin position="68"/>
        <end position="113"/>
    </location>
</feature>
<evidence type="ECO:0000313" key="2">
    <source>
        <dbReference type="EMBL" id="KJR83258.1"/>
    </source>
</evidence>
<dbReference type="VEuPathDB" id="FungiDB:SPSK_04687"/>
<organism evidence="2 3">
    <name type="scientific">Sporothrix schenckii 1099-18</name>
    <dbReference type="NCBI Taxonomy" id="1397361"/>
    <lineage>
        <taxon>Eukaryota</taxon>
        <taxon>Fungi</taxon>
        <taxon>Dikarya</taxon>
        <taxon>Ascomycota</taxon>
        <taxon>Pezizomycotina</taxon>
        <taxon>Sordariomycetes</taxon>
        <taxon>Sordariomycetidae</taxon>
        <taxon>Ophiostomatales</taxon>
        <taxon>Ophiostomataceae</taxon>
        <taxon>Sporothrix</taxon>
    </lineage>
</organism>
<accession>A0A0F2M0L6</accession>
<sequence>MFLRNGDVEKETGKGTERAEAVRELGRWVVGREGAKQLWRLLDVTRVVVDVLFTGGLGVQVVSNAAGVADRSSKSKTGFEDESLSQGGRTAEQQNGAKELGIGRSEGESTGGA</sequence>
<name>A0A0F2M0L6_SPOSC</name>